<dbReference type="EMBL" id="PFAS01000047">
    <property type="protein sequence ID" value="PIT93717.1"/>
    <property type="molecule type" value="Genomic_DNA"/>
</dbReference>
<dbReference type="AlphaFoldDB" id="A0A2M6WLR2"/>
<comment type="caution">
    <text evidence="1">The sequence shown here is derived from an EMBL/GenBank/DDBJ whole genome shotgun (WGS) entry which is preliminary data.</text>
</comment>
<dbReference type="Proteomes" id="UP000229335">
    <property type="component" value="Unassembled WGS sequence"/>
</dbReference>
<reference evidence="2" key="1">
    <citation type="submission" date="2017-09" db="EMBL/GenBank/DDBJ databases">
        <title>Depth-based differentiation of microbial function through sediment-hosted aquifers and enrichment of novel symbionts in the deep terrestrial subsurface.</title>
        <authorList>
            <person name="Probst A.J."/>
            <person name="Ladd B."/>
            <person name="Jarett J.K."/>
            <person name="Geller-Mcgrath D.E."/>
            <person name="Sieber C.M.K."/>
            <person name="Emerson J.B."/>
            <person name="Anantharaman K."/>
            <person name="Thomas B.C."/>
            <person name="Malmstrom R."/>
            <person name="Stieglmeier M."/>
            <person name="Klingl A."/>
            <person name="Woyke T."/>
            <person name="Ryan C.M."/>
            <person name="Banfield J.F."/>
        </authorList>
    </citation>
    <scope>NUCLEOTIDE SEQUENCE [LARGE SCALE GENOMIC DNA]</scope>
</reference>
<sequence length="96" mass="11409">MEINCSFFAPPIVFRNERQYLESELQEMQRHRWVTVENTVEKIAANGMTVEEYAFHLGLSGRELIDIIGKFSAQEWAEKYADEFHRHHWQDHSRAA</sequence>
<proteinExistence type="predicted"/>
<name>A0A2M6WLR2_9BACT</name>
<organism evidence="1 2">
    <name type="scientific">Candidatus Falkowbacteria bacterium CG10_big_fil_rev_8_21_14_0_10_43_11</name>
    <dbReference type="NCBI Taxonomy" id="1974568"/>
    <lineage>
        <taxon>Bacteria</taxon>
        <taxon>Candidatus Falkowiibacteriota</taxon>
    </lineage>
</organism>
<gene>
    <name evidence="1" type="ORF">COU00_02750</name>
</gene>
<evidence type="ECO:0000313" key="2">
    <source>
        <dbReference type="Proteomes" id="UP000229335"/>
    </source>
</evidence>
<protein>
    <submittedName>
        <fullName evidence="1">Uncharacterized protein</fullName>
    </submittedName>
</protein>
<accession>A0A2M6WLR2</accession>
<evidence type="ECO:0000313" key="1">
    <source>
        <dbReference type="EMBL" id="PIT93717.1"/>
    </source>
</evidence>